<dbReference type="Proteomes" id="UP001223586">
    <property type="component" value="Unassembled WGS sequence"/>
</dbReference>
<dbReference type="CDD" id="cd00009">
    <property type="entry name" value="AAA"/>
    <property type="match status" value="1"/>
</dbReference>
<dbReference type="InterPro" id="IPR058031">
    <property type="entry name" value="AAA_lid_NorR"/>
</dbReference>
<organism evidence="4 5">
    <name type="scientific">Bacillus chungangensis</name>
    <dbReference type="NCBI Taxonomy" id="587633"/>
    <lineage>
        <taxon>Bacteria</taxon>
        <taxon>Bacillati</taxon>
        <taxon>Bacillota</taxon>
        <taxon>Bacilli</taxon>
        <taxon>Bacillales</taxon>
        <taxon>Bacillaceae</taxon>
        <taxon>Bacillus</taxon>
    </lineage>
</organism>
<evidence type="ECO:0000256" key="1">
    <source>
        <dbReference type="ARBA" id="ARBA00022741"/>
    </source>
</evidence>
<accession>A0ABT9WTY3</accession>
<name>A0ABT9WTY3_9BACI</name>
<dbReference type="Pfam" id="PF00158">
    <property type="entry name" value="Sigma54_activat"/>
    <property type="match status" value="1"/>
</dbReference>
<comment type="caution">
    <text evidence="4">The sequence shown here is derived from an EMBL/GenBank/DDBJ whole genome shotgun (WGS) entry which is preliminary data.</text>
</comment>
<dbReference type="Gene3D" id="1.10.8.60">
    <property type="match status" value="1"/>
</dbReference>
<dbReference type="SUPFAM" id="SSF52540">
    <property type="entry name" value="P-loop containing nucleoside triphosphate hydrolases"/>
    <property type="match status" value="1"/>
</dbReference>
<dbReference type="Gene3D" id="3.40.50.300">
    <property type="entry name" value="P-loop containing nucleotide triphosphate hydrolases"/>
    <property type="match status" value="1"/>
</dbReference>
<dbReference type="PANTHER" id="PTHR32071">
    <property type="entry name" value="TRANSCRIPTIONAL REGULATORY PROTEIN"/>
    <property type="match status" value="1"/>
</dbReference>
<feature type="domain" description="Sigma-54 factor interaction" evidence="3">
    <location>
        <begin position="223"/>
        <end position="441"/>
    </location>
</feature>
<dbReference type="PROSITE" id="PS50045">
    <property type="entry name" value="SIGMA54_INTERACT_4"/>
    <property type="match status" value="1"/>
</dbReference>
<dbReference type="RefSeq" id="WP_307230156.1">
    <property type="nucleotide sequence ID" value="NZ_JAUSTT010000015.1"/>
</dbReference>
<dbReference type="Pfam" id="PF25601">
    <property type="entry name" value="AAA_lid_14"/>
    <property type="match status" value="1"/>
</dbReference>
<evidence type="ECO:0000313" key="5">
    <source>
        <dbReference type="Proteomes" id="UP001223586"/>
    </source>
</evidence>
<keyword evidence="2" id="KW-0067">ATP-binding</keyword>
<evidence type="ECO:0000259" key="3">
    <source>
        <dbReference type="PROSITE" id="PS50045"/>
    </source>
</evidence>
<evidence type="ECO:0000256" key="2">
    <source>
        <dbReference type="ARBA" id="ARBA00022840"/>
    </source>
</evidence>
<gene>
    <name evidence="4" type="ORF">J2S08_002611</name>
</gene>
<reference evidence="4 5" key="1">
    <citation type="submission" date="2023-07" db="EMBL/GenBank/DDBJ databases">
        <title>Genomic Encyclopedia of Type Strains, Phase IV (KMG-IV): sequencing the most valuable type-strain genomes for metagenomic binning, comparative biology and taxonomic classification.</title>
        <authorList>
            <person name="Goeker M."/>
        </authorList>
    </citation>
    <scope>NUCLEOTIDE SEQUENCE [LARGE SCALE GENOMIC DNA]</scope>
    <source>
        <strain evidence="4 5">DSM 23837</strain>
    </source>
</reference>
<keyword evidence="1" id="KW-0547">Nucleotide-binding</keyword>
<evidence type="ECO:0000313" key="4">
    <source>
        <dbReference type="EMBL" id="MDQ0176753.1"/>
    </source>
</evidence>
<sequence length="566" mass="64755">MKKKVHIISIQEEYLTIISKQVKEVMGDLIIVSPLTMKDLEMDLIKPGEIVILSNEMIKGIASHFIPASCPSIVAKRDINFANTKALMDMPPGQKILVINDTRTNAEETVQSLRSTFFEHKYDIYDLVHPIPEDVDCIITPGESHLVPQYFKKVIDIGPRLLDIDTFIQLAEFIHCEVDHNSLFKRFMKSQVSLSQISYNLTTKRTIQVKTINENAEYSFSKMVAESKAMKQVIQLAKNFAHTQHVIHLQGEIGTGKRMLAHAIHREANQSGAPFMSLNCSVLPPLQLETELFGEENEDIITIGLIEQAQHGTIYLEEIEEMPHSVQKRLSQWIEKQNIAKENGSERNQFMLITSGLQPLEHLVDKGLLLRSFFYQLASFSIRLPSLKERQEDFEPLIEAIKKRLHRNHLTILPNALQVLKNYRWTGNVKELYNAITYLSCLNKNVIDLDALPPYMRIPAPDKNNQLLSEQEAEDIIAKIEEHGFLVESIKILEAFKKGKKERMSFGRMTLKKILDKQGIMLSEQQLRIRMEVLQTLGLLHVRQGRAGTTITQLGEVFLDHYMSVV</sequence>
<protein>
    <submittedName>
        <fullName evidence="4">DNA-binding NtrC family response regulator</fullName>
    </submittedName>
</protein>
<keyword evidence="5" id="KW-1185">Reference proteome</keyword>
<keyword evidence="4" id="KW-0238">DNA-binding</keyword>
<proteinExistence type="predicted"/>
<dbReference type="GO" id="GO:0003677">
    <property type="term" value="F:DNA binding"/>
    <property type="evidence" value="ECO:0007669"/>
    <property type="project" value="UniProtKB-KW"/>
</dbReference>
<dbReference type="InterPro" id="IPR002078">
    <property type="entry name" value="Sigma_54_int"/>
</dbReference>
<dbReference type="EMBL" id="JAUSTT010000015">
    <property type="protein sequence ID" value="MDQ0176753.1"/>
    <property type="molecule type" value="Genomic_DNA"/>
</dbReference>
<dbReference type="InterPro" id="IPR027417">
    <property type="entry name" value="P-loop_NTPase"/>
</dbReference>